<feature type="compositionally biased region" description="Polar residues" evidence="1">
    <location>
        <begin position="471"/>
        <end position="485"/>
    </location>
</feature>
<dbReference type="GO" id="GO:0032465">
    <property type="term" value="P:regulation of cytokinesis"/>
    <property type="evidence" value="ECO:0007669"/>
    <property type="project" value="InterPro"/>
</dbReference>
<dbReference type="PANTHER" id="PTHR13594:SF1">
    <property type="entry name" value="CENTRIOLAR COILED-COIL PROTEIN OF 110 KDA"/>
    <property type="match status" value="1"/>
</dbReference>
<proteinExistence type="predicted"/>
<feature type="compositionally biased region" description="Basic and acidic residues" evidence="1">
    <location>
        <begin position="116"/>
        <end position="128"/>
    </location>
</feature>
<sequence>MVVDFGSSPPSSYRSLMPNYVSMIKINGRPILPPLMTPEIRADCQKWREMAVKKEKQRLTNKDKTLRISSGIAFTNSTNVATGIPQSRSGDANVDEVTSTAGSGVENFDDGAPGNEESKEDLPEKSEPTEVPSTSSTLIRSESFTLETPSAALADRLARLDEPPSPVNSQTLSVTVSATALSASPVIADPRVHPILSASSRQLFPPPADPNVSLEQIQDMKRLLSDYHRLQLEELTLRQEEEAKRLMMQEESLKNLVPQLSADQSAVPKQPNFEVGSSDSDDATSSTAPVTPLPFDATSPFPEHLSARLVASVKGYFTRRLYKCRHVQELRKTAKDLTEQMDLDESSPGNQANSDFRLMLTNQLRNIRREIYDIFLSYSFSQQTSLSKENESYTSPKARATKRLSLATQRYQARKSAIGLATSSRQTTPRRAAKPTSKLSVNKSNKIHRRTMSVAPSPRRSLNRRVADRTFTVSTTVPKRSSSSIAVPLNPPVTSASTATKSRSSQLLKRPWR</sequence>
<accession>A0A914W8X3</accession>
<feature type="region of interest" description="Disordered" evidence="1">
    <location>
        <begin position="262"/>
        <end position="295"/>
    </location>
</feature>
<evidence type="ECO:0000313" key="2">
    <source>
        <dbReference type="Proteomes" id="UP000887566"/>
    </source>
</evidence>
<dbReference type="WBParaSite" id="PSAMB.scaffold3550size17843.g21867.t1">
    <property type="protein sequence ID" value="PSAMB.scaffold3550size17843.g21867.t1"/>
    <property type="gene ID" value="PSAMB.scaffold3550size17843.g21867"/>
</dbReference>
<dbReference type="PANTHER" id="PTHR13594">
    <property type="entry name" value="CENTRIOLAR COILED-COIL PROTEIN OF 110 KDA"/>
    <property type="match status" value="1"/>
</dbReference>
<feature type="compositionally biased region" description="Low complexity" evidence="1">
    <location>
        <begin position="494"/>
        <end position="505"/>
    </location>
</feature>
<dbReference type="GO" id="GO:0005814">
    <property type="term" value="C:centriole"/>
    <property type="evidence" value="ECO:0007669"/>
    <property type="project" value="InterPro"/>
</dbReference>
<feature type="compositionally biased region" description="Polar residues" evidence="1">
    <location>
        <begin position="80"/>
        <end position="102"/>
    </location>
</feature>
<keyword evidence="2" id="KW-1185">Reference proteome</keyword>
<dbReference type="Pfam" id="PF16025">
    <property type="entry name" value="CaM_bind"/>
    <property type="match status" value="1"/>
</dbReference>
<dbReference type="InterPro" id="IPR033207">
    <property type="entry name" value="CCP110"/>
</dbReference>
<evidence type="ECO:0000313" key="3">
    <source>
        <dbReference type="WBParaSite" id="PSAMB.scaffold3550size17843.g21867.t1"/>
    </source>
</evidence>
<dbReference type="AlphaFoldDB" id="A0A914W8X3"/>
<reference evidence="3" key="1">
    <citation type="submission" date="2022-11" db="UniProtKB">
        <authorList>
            <consortium name="WormBaseParasite"/>
        </authorList>
    </citation>
    <scope>IDENTIFICATION</scope>
</reference>
<organism evidence="2 3">
    <name type="scientific">Plectus sambesii</name>
    <dbReference type="NCBI Taxonomy" id="2011161"/>
    <lineage>
        <taxon>Eukaryota</taxon>
        <taxon>Metazoa</taxon>
        <taxon>Ecdysozoa</taxon>
        <taxon>Nematoda</taxon>
        <taxon>Chromadorea</taxon>
        <taxon>Plectida</taxon>
        <taxon>Plectina</taxon>
        <taxon>Plectoidea</taxon>
        <taxon>Plectidae</taxon>
        <taxon>Plectus</taxon>
    </lineage>
</organism>
<dbReference type="Proteomes" id="UP000887566">
    <property type="component" value="Unplaced"/>
</dbReference>
<name>A0A914W8X3_9BILA</name>
<dbReference type="GO" id="GO:0007099">
    <property type="term" value="P:centriole replication"/>
    <property type="evidence" value="ECO:0007669"/>
    <property type="project" value="InterPro"/>
</dbReference>
<feature type="region of interest" description="Disordered" evidence="1">
    <location>
        <begin position="80"/>
        <end position="138"/>
    </location>
</feature>
<feature type="region of interest" description="Disordered" evidence="1">
    <location>
        <begin position="416"/>
        <end position="513"/>
    </location>
</feature>
<dbReference type="GO" id="GO:0032053">
    <property type="term" value="P:ciliary basal body organization"/>
    <property type="evidence" value="ECO:0007669"/>
    <property type="project" value="TreeGrafter"/>
</dbReference>
<dbReference type="GO" id="GO:1903723">
    <property type="term" value="P:negative regulation of centriole elongation"/>
    <property type="evidence" value="ECO:0007669"/>
    <property type="project" value="TreeGrafter"/>
</dbReference>
<protein>
    <submittedName>
        <fullName evidence="3">Uncharacterized protein</fullName>
    </submittedName>
</protein>
<evidence type="ECO:0000256" key="1">
    <source>
        <dbReference type="SAM" id="MobiDB-lite"/>
    </source>
</evidence>